<evidence type="ECO:0000256" key="6">
    <source>
        <dbReference type="PROSITE-ProRule" id="PRU10055"/>
    </source>
</evidence>
<protein>
    <submittedName>
        <fullName evidence="7">Lactase-phlorizin hydrolase</fullName>
    </submittedName>
</protein>
<gene>
    <name evidence="7" type="ORF">NXF25_001758</name>
</gene>
<dbReference type="InterPro" id="IPR001360">
    <property type="entry name" value="Glyco_hydro_1"/>
</dbReference>
<dbReference type="InterPro" id="IPR017853">
    <property type="entry name" value="GH"/>
</dbReference>
<keyword evidence="3 7" id="KW-0378">Hydrolase</keyword>
<feature type="active site" description="Nucleophile" evidence="6">
    <location>
        <position position="754"/>
    </location>
</feature>
<evidence type="ECO:0000256" key="5">
    <source>
        <dbReference type="ARBA" id="ARBA00023295"/>
    </source>
</evidence>
<dbReference type="Proteomes" id="UP001474421">
    <property type="component" value="Unassembled WGS sequence"/>
</dbReference>
<dbReference type="Gene3D" id="3.20.20.80">
    <property type="entry name" value="Glycosidases"/>
    <property type="match status" value="2"/>
</dbReference>
<dbReference type="InterPro" id="IPR018120">
    <property type="entry name" value="Glyco_hydro_1_AS"/>
</dbReference>
<comment type="caution">
    <text evidence="7">The sequence shown here is derived from an EMBL/GenBank/DDBJ whole genome shotgun (WGS) entry which is preliminary data.</text>
</comment>
<evidence type="ECO:0000256" key="1">
    <source>
        <dbReference type="ARBA" id="ARBA00010838"/>
    </source>
</evidence>
<accession>A0AAW1CA49</accession>
<comment type="similarity">
    <text evidence="1">Belongs to the glycosyl hydrolase 1 family.</text>
</comment>
<evidence type="ECO:0000313" key="7">
    <source>
        <dbReference type="EMBL" id="KAK9410583.1"/>
    </source>
</evidence>
<keyword evidence="5" id="KW-0326">Glycosidase</keyword>
<comment type="subunit">
    <text evidence="2">Homodimer.</text>
</comment>
<proteinExistence type="inferred from homology"/>
<dbReference type="PROSITE" id="PS00572">
    <property type="entry name" value="GLYCOSYL_HYDROL_F1_1"/>
    <property type="match status" value="1"/>
</dbReference>
<organism evidence="7 8">
    <name type="scientific">Crotalus adamanteus</name>
    <name type="common">Eastern diamondback rattlesnake</name>
    <dbReference type="NCBI Taxonomy" id="8729"/>
    <lineage>
        <taxon>Eukaryota</taxon>
        <taxon>Metazoa</taxon>
        <taxon>Chordata</taxon>
        <taxon>Craniata</taxon>
        <taxon>Vertebrata</taxon>
        <taxon>Euteleostomi</taxon>
        <taxon>Lepidosauria</taxon>
        <taxon>Squamata</taxon>
        <taxon>Bifurcata</taxon>
        <taxon>Unidentata</taxon>
        <taxon>Episquamata</taxon>
        <taxon>Toxicofera</taxon>
        <taxon>Serpentes</taxon>
        <taxon>Colubroidea</taxon>
        <taxon>Viperidae</taxon>
        <taxon>Crotalinae</taxon>
        <taxon>Crotalus</taxon>
    </lineage>
</organism>
<name>A0AAW1CA49_CROAD</name>
<dbReference type="FunFam" id="3.20.20.80:FF:000013">
    <property type="entry name" value="lactase-phlorizin hydrolase"/>
    <property type="match status" value="2"/>
</dbReference>
<reference evidence="7 8" key="1">
    <citation type="journal article" date="2024" name="Proc. Natl. Acad. Sci. U.S.A.">
        <title>The genetic regulatory architecture and epigenomic basis for age-related changes in rattlesnake venom.</title>
        <authorList>
            <person name="Hogan M.P."/>
            <person name="Holding M.L."/>
            <person name="Nystrom G.S."/>
            <person name="Colston T.J."/>
            <person name="Bartlett D.A."/>
            <person name="Mason A.J."/>
            <person name="Ellsworth S.A."/>
            <person name="Rautsaw R.M."/>
            <person name="Lawrence K.C."/>
            <person name="Strickland J.L."/>
            <person name="He B."/>
            <person name="Fraser P."/>
            <person name="Margres M.J."/>
            <person name="Gilbert D.M."/>
            <person name="Gibbs H.L."/>
            <person name="Parkinson C.L."/>
            <person name="Rokyta D.R."/>
        </authorList>
    </citation>
    <scope>NUCLEOTIDE SEQUENCE [LARGE SCALE GENOMIC DNA]</scope>
    <source>
        <strain evidence="7">DRR0105</strain>
    </source>
</reference>
<evidence type="ECO:0000256" key="2">
    <source>
        <dbReference type="ARBA" id="ARBA00011738"/>
    </source>
</evidence>
<sequence>MGCISSLEALELKIKIFGGLQIQMIFANGDKSSLNPQGVSYYNKLIDSLLDSGVEPMVTLFHWDLPQVLQDIGGWQNETIIDAFANYAAFCFATFGDRVKLWITFHEPWVISYAGYGTGQHPPGIVSPGVASYQVAHIILKAHARTWHVYNKQYRPQQQGKVGIVLNSDWAEPRNPRSPQDLKAAERYLQFMLGWFAHPIFVNGDYPEVLKSQIEETIKQCSANIAKLPTFTSEEKKMVRGTADFFGLSHYTSRLVGPLDNQTCTSDYETIGGFSRDVDPSWPTTAASWLYVVPWGLRRLLQFVSEEYTKTNIPIYIAANGAPIDDGADLINDTARVDYYRLYINEALKEEKQFIRGTADVFCLNYYTASFIEHKTTKLKSSSYELDQERVLKKDLSWPGTALAGAWREDGKGLSIWDQFAHTPLKIDSDDNGDIACDSYHKIEADVAALKDIKVTHYRFSISWPRILPDGTTKHINEAGLKYYERLVDALLAANIQPQITLYHWDLPQALQNIGGWENDTIVQRFKDYANLIFQRLGDKVKFWITLNEPYVIANLGHGYGVSAPGISGRPGRAPYIVGHNLIKAHAEVWHLYNGTYRPRQKGLISLSISIEWAEPKNPHKQEDYEAAERYVQFFAGWFAHPIFKTGDYSDLMKKRIQERSIGKSRLPEFTESEKQRIKGTYDYFGLNHYTTILASNLNLPVTSYDTDRGVASIVDHSWLGSGSFWLKVTPFGFRRLLKWIKEEYNNPPIYVTENGISERIDEGLNDTWRIHYLKSYINEALKGVVFDGVDLRGYTVWTLMDNFEWAIQLMDLICVLNHSLQVLLNHQLLGHLQLLHLLVVCHLQAQQDWKISRKCHFWDWT</sequence>
<dbReference type="PANTHER" id="PTHR10353:SF38">
    <property type="entry name" value="LACTASE_PHLORIZIN HYDROLASE"/>
    <property type="match status" value="1"/>
</dbReference>
<evidence type="ECO:0000256" key="4">
    <source>
        <dbReference type="ARBA" id="ARBA00023180"/>
    </source>
</evidence>
<dbReference type="EMBL" id="JAOTOJ010000001">
    <property type="protein sequence ID" value="KAK9410583.1"/>
    <property type="molecule type" value="Genomic_DNA"/>
</dbReference>
<dbReference type="GO" id="GO:0005975">
    <property type="term" value="P:carbohydrate metabolic process"/>
    <property type="evidence" value="ECO:0007669"/>
    <property type="project" value="InterPro"/>
</dbReference>
<keyword evidence="8" id="KW-1185">Reference proteome</keyword>
<keyword evidence="4" id="KW-0325">Glycoprotein</keyword>
<dbReference type="PANTHER" id="PTHR10353">
    <property type="entry name" value="GLYCOSYL HYDROLASE"/>
    <property type="match status" value="1"/>
</dbReference>
<dbReference type="GO" id="GO:0000016">
    <property type="term" value="F:lactase activity"/>
    <property type="evidence" value="ECO:0007669"/>
    <property type="project" value="TreeGrafter"/>
</dbReference>
<dbReference type="PRINTS" id="PR00131">
    <property type="entry name" value="GLHYDRLASE1"/>
</dbReference>
<dbReference type="Pfam" id="PF00232">
    <property type="entry name" value="Glyco_hydro_1"/>
    <property type="match status" value="2"/>
</dbReference>
<dbReference type="AlphaFoldDB" id="A0AAW1CA49"/>
<evidence type="ECO:0000256" key="3">
    <source>
        <dbReference type="ARBA" id="ARBA00022801"/>
    </source>
</evidence>
<dbReference type="SUPFAM" id="SSF51445">
    <property type="entry name" value="(Trans)glycosidases"/>
    <property type="match status" value="2"/>
</dbReference>
<evidence type="ECO:0000313" key="8">
    <source>
        <dbReference type="Proteomes" id="UP001474421"/>
    </source>
</evidence>